<evidence type="ECO:0000256" key="1">
    <source>
        <dbReference type="ARBA" id="ARBA00004141"/>
    </source>
</evidence>
<feature type="compositionally biased region" description="Basic residues" evidence="5">
    <location>
        <begin position="95"/>
        <end position="107"/>
    </location>
</feature>
<organism evidence="8 9">
    <name type="scientific">Folsomia candida</name>
    <name type="common">Springtail</name>
    <dbReference type="NCBI Taxonomy" id="158441"/>
    <lineage>
        <taxon>Eukaryota</taxon>
        <taxon>Metazoa</taxon>
        <taxon>Ecdysozoa</taxon>
        <taxon>Arthropoda</taxon>
        <taxon>Hexapoda</taxon>
        <taxon>Collembola</taxon>
        <taxon>Entomobryomorpha</taxon>
        <taxon>Isotomoidea</taxon>
        <taxon>Isotomidae</taxon>
        <taxon>Proisotominae</taxon>
        <taxon>Folsomia</taxon>
    </lineage>
</organism>
<dbReference type="CDD" id="cd17317">
    <property type="entry name" value="MFS_SLC22"/>
    <property type="match status" value="1"/>
</dbReference>
<evidence type="ECO:0000313" key="8">
    <source>
        <dbReference type="EMBL" id="OXA62413.1"/>
    </source>
</evidence>
<proteinExistence type="predicted"/>
<dbReference type="SUPFAM" id="SSF103473">
    <property type="entry name" value="MFS general substrate transporter"/>
    <property type="match status" value="1"/>
</dbReference>
<dbReference type="AlphaFoldDB" id="A0A226EXU0"/>
<dbReference type="InterPro" id="IPR020846">
    <property type="entry name" value="MFS_dom"/>
</dbReference>
<dbReference type="InterPro" id="IPR036259">
    <property type="entry name" value="MFS_trans_sf"/>
</dbReference>
<feature type="transmembrane region" description="Helical" evidence="6">
    <location>
        <begin position="489"/>
        <end position="510"/>
    </location>
</feature>
<dbReference type="InterPro" id="IPR005828">
    <property type="entry name" value="MFS_sugar_transport-like"/>
</dbReference>
<dbReference type="PROSITE" id="PS50850">
    <property type="entry name" value="MFS"/>
    <property type="match status" value="1"/>
</dbReference>
<feature type="transmembrane region" description="Helical" evidence="6">
    <location>
        <begin position="608"/>
        <end position="627"/>
    </location>
</feature>
<dbReference type="GO" id="GO:0022857">
    <property type="term" value="F:transmembrane transporter activity"/>
    <property type="evidence" value="ECO:0007669"/>
    <property type="project" value="InterPro"/>
</dbReference>
<feature type="region of interest" description="Disordered" evidence="5">
    <location>
        <begin position="643"/>
        <end position="675"/>
    </location>
</feature>
<dbReference type="Gene3D" id="1.20.1250.20">
    <property type="entry name" value="MFS general substrate transporter like domains"/>
    <property type="match status" value="1"/>
</dbReference>
<name>A0A226EXU0_FOLCA</name>
<feature type="transmembrane region" description="Helical" evidence="6">
    <location>
        <begin position="259"/>
        <end position="279"/>
    </location>
</feature>
<protein>
    <submittedName>
        <fullName evidence="8">Organic cation transporter protein</fullName>
    </submittedName>
</protein>
<feature type="compositionally biased region" description="Basic and acidic residues" evidence="5">
    <location>
        <begin position="51"/>
        <end position="60"/>
    </location>
</feature>
<feature type="transmembrane region" description="Helical" evidence="6">
    <location>
        <begin position="543"/>
        <end position="567"/>
    </location>
</feature>
<dbReference type="GO" id="GO:0016020">
    <property type="term" value="C:membrane"/>
    <property type="evidence" value="ECO:0007669"/>
    <property type="project" value="UniProtKB-SubCell"/>
</dbReference>
<feature type="transmembrane region" description="Helical" evidence="6">
    <location>
        <begin position="376"/>
        <end position="395"/>
    </location>
</feature>
<feature type="transmembrane region" description="Helical" evidence="6">
    <location>
        <begin position="315"/>
        <end position="336"/>
    </location>
</feature>
<feature type="transmembrane region" description="Helical" evidence="6">
    <location>
        <begin position="579"/>
        <end position="602"/>
    </location>
</feature>
<feature type="region of interest" description="Disordered" evidence="5">
    <location>
        <begin position="29"/>
        <end position="60"/>
    </location>
</feature>
<evidence type="ECO:0000256" key="2">
    <source>
        <dbReference type="ARBA" id="ARBA00022692"/>
    </source>
</evidence>
<keyword evidence="9" id="KW-1185">Reference proteome</keyword>
<keyword evidence="3 6" id="KW-1133">Transmembrane helix</keyword>
<feature type="compositionally biased region" description="Acidic residues" evidence="5">
    <location>
        <begin position="75"/>
        <end position="88"/>
    </location>
</feature>
<evidence type="ECO:0000313" key="9">
    <source>
        <dbReference type="Proteomes" id="UP000198287"/>
    </source>
</evidence>
<dbReference type="OrthoDB" id="3936150at2759"/>
<feature type="transmembrane region" description="Helical" evidence="6">
    <location>
        <begin position="291"/>
        <end position="309"/>
    </location>
</feature>
<comment type="caution">
    <text evidence="8">The sequence shown here is derived from an EMBL/GenBank/DDBJ whole genome shotgun (WGS) entry which is preliminary data.</text>
</comment>
<gene>
    <name evidence="8" type="ORF">Fcan01_03995</name>
</gene>
<feature type="domain" description="Major facilitator superfamily (MFS) profile" evidence="7">
    <location>
        <begin position="211"/>
        <end position="632"/>
    </location>
</feature>
<comment type="subcellular location">
    <subcellularLocation>
        <location evidence="1">Membrane</location>
        <topology evidence="1">Multi-pass membrane protein</topology>
    </subcellularLocation>
</comment>
<evidence type="ECO:0000256" key="3">
    <source>
        <dbReference type="ARBA" id="ARBA00022989"/>
    </source>
</evidence>
<dbReference type="Pfam" id="PF00083">
    <property type="entry name" value="Sugar_tr"/>
    <property type="match status" value="1"/>
</dbReference>
<evidence type="ECO:0000256" key="5">
    <source>
        <dbReference type="SAM" id="MobiDB-lite"/>
    </source>
</evidence>
<feature type="transmembrane region" description="Helical" evidence="6">
    <location>
        <begin position="517"/>
        <end position="537"/>
    </location>
</feature>
<feature type="compositionally biased region" description="Low complexity" evidence="5">
    <location>
        <begin position="37"/>
        <end position="46"/>
    </location>
</feature>
<dbReference type="EMBL" id="LNIX01000001">
    <property type="protein sequence ID" value="OXA62413.1"/>
    <property type="molecule type" value="Genomic_DNA"/>
</dbReference>
<feature type="transmembrane region" description="Helical" evidence="6">
    <location>
        <begin position="456"/>
        <end position="477"/>
    </location>
</feature>
<dbReference type="OMA" id="SGWRYLM"/>
<accession>A0A226EXU0</accession>
<keyword evidence="2 6" id="KW-0812">Transmembrane</keyword>
<feature type="region of interest" description="Disordered" evidence="5">
    <location>
        <begin position="75"/>
        <end position="114"/>
    </location>
</feature>
<keyword evidence="4 6" id="KW-0472">Membrane</keyword>
<evidence type="ECO:0000256" key="4">
    <source>
        <dbReference type="ARBA" id="ARBA00023136"/>
    </source>
</evidence>
<reference evidence="8 9" key="1">
    <citation type="submission" date="2015-12" db="EMBL/GenBank/DDBJ databases">
        <title>The genome of Folsomia candida.</title>
        <authorList>
            <person name="Faddeeva A."/>
            <person name="Derks M.F."/>
            <person name="Anvar Y."/>
            <person name="Smit S."/>
            <person name="Van Straalen N."/>
            <person name="Roelofs D."/>
        </authorList>
    </citation>
    <scope>NUCLEOTIDE SEQUENCE [LARGE SCALE GENOMIC DNA]</scope>
    <source>
        <strain evidence="8 9">VU population</strain>
        <tissue evidence="8">Whole body</tissue>
    </source>
</reference>
<dbReference type="PANTHER" id="PTHR24064">
    <property type="entry name" value="SOLUTE CARRIER FAMILY 22 MEMBER"/>
    <property type="match status" value="1"/>
</dbReference>
<dbReference type="Proteomes" id="UP000198287">
    <property type="component" value="Unassembled WGS sequence"/>
</dbReference>
<evidence type="ECO:0000259" key="7">
    <source>
        <dbReference type="PROSITE" id="PS50850"/>
    </source>
</evidence>
<feature type="transmembrane region" description="Helical" evidence="6">
    <location>
        <begin position="348"/>
        <end position="370"/>
    </location>
</feature>
<sequence>MLDGWSAIREEEELKNDGHIVDKTVKMHEADDTKIVPSPAAANSRSSSRRKTAEEMKKESLVRDLNPIQNIICLDSEESENPDGEEVVESSKSQGNKRRKHKEKKKDKLTPTYPTPGNEMKFDALFPIIGDFGPYQKRVYLLLCLPAICCAMHKLAWVFLGAKIDHRCLLPVEFENNATYDHLPLGIWPNMTFPPDPKNSKVPWDSCSRLEVNFSDPSYFQEGIPSNKAISCDGKFVYDFSKYQSSARLDYDLKCKRTFLYTNAQNLFMVGIMLGSIVFGDLSDRFGRRPVFFFSLVLQVVFGILAGLAPEYWTFVIARMIVGSSTSGIFLVGYVIAMEMVGPSRRTFVGVACQLFFTAGYIVTALFAYFIRDWKILQIALSLPGLVFLSYYWFLPESVRWLLARGRRDEAKAILKNVALENKVVLTEDVYENLSAEEPSEKKSTSILAIFRYRRLGLRAINIFFNWFVNSGVYYGLSLNTSNLGGNDYLNFTIAGLVEVPAYTFLLISLQRFGRKIVLCGCMLAGGAFMMACAIVPDEPDWNWVVITFAMIGKMCITASYGVIYIFTAESFPTVVRNGGVGASSMFARVGGIVANSLLILGEIWKPLPLLIFGSASLLAGLLALCIPETFGKQLPETLEDGENFGLRDAKDADLDDLTGGREEHNKDDKVPSTS</sequence>
<feature type="transmembrane region" description="Helical" evidence="6">
    <location>
        <begin position="139"/>
        <end position="160"/>
    </location>
</feature>
<evidence type="ECO:0000256" key="6">
    <source>
        <dbReference type="SAM" id="Phobius"/>
    </source>
</evidence>
<feature type="compositionally biased region" description="Basic and acidic residues" evidence="5">
    <location>
        <begin position="646"/>
        <end position="675"/>
    </location>
</feature>